<dbReference type="Pfam" id="PF03721">
    <property type="entry name" value="UDPG_MGDP_dh_N"/>
    <property type="match status" value="1"/>
</dbReference>
<dbReference type="InterPro" id="IPR036220">
    <property type="entry name" value="UDP-Glc/GDP-Man_DH_C_sf"/>
</dbReference>
<accession>A0ABQ1PVB1</accession>
<evidence type="ECO:0000313" key="6">
    <source>
        <dbReference type="Proteomes" id="UP000638188"/>
    </source>
</evidence>
<protein>
    <submittedName>
        <fullName evidence="5">UDP-N-acetyl-D-glucosamine 6-dehydrogenase</fullName>
    </submittedName>
</protein>
<keyword evidence="6" id="KW-1185">Reference proteome</keyword>
<evidence type="ECO:0000256" key="3">
    <source>
        <dbReference type="PIRNR" id="PIRNR000124"/>
    </source>
</evidence>
<dbReference type="InterPro" id="IPR014027">
    <property type="entry name" value="UDP-Glc/GDP-Man_DH_C"/>
</dbReference>
<comment type="caution">
    <text evidence="5">The sequence shown here is derived from an EMBL/GenBank/DDBJ whole genome shotgun (WGS) entry which is preliminary data.</text>
</comment>
<evidence type="ECO:0000313" key="5">
    <source>
        <dbReference type="EMBL" id="GGD04625.1"/>
    </source>
</evidence>
<proteinExistence type="inferred from homology"/>
<sequence>MPQQQTDNASTMTYPANTSLETLEKRISERICHVGIYGLGYVGLPLALRFAQVGIRVTGFDIDVHKVETLNGGHSYIERITSEQIATAQAAGFIATNDFALTTDVDIQIICVPTPLDSHHQPDLSYVTDTVDSILPYFREGQILSLESTTWPGTTEELLEPRLRAKGFIPGENCALVYSPEREDPGNAQYQTADIPKVIGGTTQRCLDLGVSLYSLAIKTMVPVSTPKVAEMTKLLENIHRAVNIGLVNEMKIVADKMGINIHEVIKAAATKPFGFVPYTPGPGLGGHCIPIDPFYLTWKAKEYGINTRFIELAGEINHYMPHWVVQKVADALNDHGKPVKGSRILVLGLAYKKNIDDTRESPAVEIMALLQDKGALVEYSDPHVPIFPQKRDYSFDLKSVDLTPAAIAAYDCLVLATDHDAFNYGNLTIFPKLLIDTRGRLPIHPQIVSA</sequence>
<dbReference type="Proteomes" id="UP000638188">
    <property type="component" value="Unassembled WGS sequence"/>
</dbReference>
<dbReference type="SMART" id="SM00984">
    <property type="entry name" value="UDPG_MGDP_dh_C"/>
    <property type="match status" value="1"/>
</dbReference>
<feature type="domain" description="UDP-glucose/GDP-mannose dehydrogenase C-terminal" evidence="4">
    <location>
        <begin position="346"/>
        <end position="444"/>
    </location>
</feature>
<dbReference type="Gene3D" id="3.40.50.720">
    <property type="entry name" value="NAD(P)-binding Rossmann-like Domain"/>
    <property type="match status" value="2"/>
</dbReference>
<dbReference type="PIRSF" id="PIRSF000124">
    <property type="entry name" value="UDPglc_GDPman_dh"/>
    <property type="match status" value="1"/>
</dbReference>
<comment type="similarity">
    <text evidence="3">Belongs to the UDP-glucose/GDP-mannose dehydrogenase family.</text>
</comment>
<dbReference type="Pfam" id="PF03720">
    <property type="entry name" value="UDPG_MGDP_dh_C"/>
    <property type="match status" value="1"/>
</dbReference>
<dbReference type="PIRSF" id="PIRSF500136">
    <property type="entry name" value="UDP_ManNAc_DH"/>
    <property type="match status" value="1"/>
</dbReference>
<keyword evidence="1" id="KW-0560">Oxidoreductase</keyword>
<evidence type="ECO:0000259" key="4">
    <source>
        <dbReference type="SMART" id="SM00984"/>
    </source>
</evidence>
<reference evidence="6" key="1">
    <citation type="journal article" date="2019" name="Int. J. Syst. Evol. Microbiol.">
        <title>The Global Catalogue of Microorganisms (GCM) 10K type strain sequencing project: providing services to taxonomists for standard genome sequencing and annotation.</title>
        <authorList>
            <consortium name="The Broad Institute Genomics Platform"/>
            <consortium name="The Broad Institute Genome Sequencing Center for Infectious Disease"/>
            <person name="Wu L."/>
            <person name="Ma J."/>
        </authorList>
    </citation>
    <scope>NUCLEOTIDE SEQUENCE [LARGE SCALE GENOMIC DNA]</scope>
    <source>
        <strain evidence="6">CGMCC 1.12482</strain>
    </source>
</reference>
<dbReference type="SUPFAM" id="SSF48179">
    <property type="entry name" value="6-phosphogluconate dehydrogenase C-terminal domain-like"/>
    <property type="match status" value="1"/>
</dbReference>
<dbReference type="InterPro" id="IPR001732">
    <property type="entry name" value="UDP-Glc/GDP-Man_DH_N"/>
</dbReference>
<keyword evidence="2" id="KW-0520">NAD</keyword>
<gene>
    <name evidence="5" type="primary">wbpA</name>
    <name evidence="5" type="ORF">GCM10007418_24610</name>
</gene>
<dbReference type="InterPro" id="IPR017476">
    <property type="entry name" value="UDP-Glc/GDP-Man"/>
</dbReference>
<dbReference type="NCBIfam" id="TIGR03026">
    <property type="entry name" value="NDP-sugDHase"/>
    <property type="match status" value="1"/>
</dbReference>
<dbReference type="InterPro" id="IPR036291">
    <property type="entry name" value="NAD(P)-bd_dom_sf"/>
</dbReference>
<dbReference type="InterPro" id="IPR028359">
    <property type="entry name" value="UDP_ManNAc/GlcNAc_DH"/>
</dbReference>
<dbReference type="PANTHER" id="PTHR43491:SF1">
    <property type="entry name" value="UDP-N-ACETYL-D-MANNOSAMINE DEHYDROGENASE"/>
    <property type="match status" value="1"/>
</dbReference>
<evidence type="ECO:0000256" key="1">
    <source>
        <dbReference type="ARBA" id="ARBA00023002"/>
    </source>
</evidence>
<dbReference type="RefSeq" id="WP_223825476.1">
    <property type="nucleotide sequence ID" value="NZ_BMFF01000005.1"/>
</dbReference>
<dbReference type="InterPro" id="IPR008927">
    <property type="entry name" value="6-PGluconate_DH-like_C_sf"/>
</dbReference>
<dbReference type="SUPFAM" id="SSF51735">
    <property type="entry name" value="NAD(P)-binding Rossmann-fold domains"/>
    <property type="match status" value="1"/>
</dbReference>
<evidence type="ECO:0000256" key="2">
    <source>
        <dbReference type="ARBA" id="ARBA00023027"/>
    </source>
</evidence>
<dbReference type="Pfam" id="PF00984">
    <property type="entry name" value="UDPG_MGDP_dh"/>
    <property type="match status" value="1"/>
</dbReference>
<dbReference type="PANTHER" id="PTHR43491">
    <property type="entry name" value="UDP-N-ACETYL-D-MANNOSAMINE DEHYDROGENASE"/>
    <property type="match status" value="1"/>
</dbReference>
<organism evidence="5 6">
    <name type="scientific">Halopseudomonas salina</name>
    <dbReference type="NCBI Taxonomy" id="1323744"/>
    <lineage>
        <taxon>Bacteria</taxon>
        <taxon>Pseudomonadati</taxon>
        <taxon>Pseudomonadota</taxon>
        <taxon>Gammaproteobacteria</taxon>
        <taxon>Pseudomonadales</taxon>
        <taxon>Pseudomonadaceae</taxon>
        <taxon>Halopseudomonas</taxon>
    </lineage>
</organism>
<dbReference type="EMBL" id="BMFF01000005">
    <property type="protein sequence ID" value="GGD04625.1"/>
    <property type="molecule type" value="Genomic_DNA"/>
</dbReference>
<dbReference type="InterPro" id="IPR014026">
    <property type="entry name" value="UDP-Glc/GDP-Man_DH_dimer"/>
</dbReference>
<name>A0ABQ1PVB1_9GAMM</name>
<dbReference type="SUPFAM" id="SSF52413">
    <property type="entry name" value="UDP-glucose/GDP-mannose dehydrogenase C-terminal domain"/>
    <property type="match status" value="1"/>
</dbReference>